<dbReference type="STRING" id="1507870.A0A1V8TKB0"/>
<accession>A0A1V8TKB0</accession>
<sequence>MLHAGAGPTVLAAFKSNSLSGSFAMVVQCSFLCALYHEDTIATAIVGHYQRLEASHTEAAVMDYPDQENIRRVLVACQEQTVAYDWEQLLFDVAVRLGYVRNDGGTDYPDRDKALRPIHKTIFQGLLELLPRISRFPSRYSIMIQSRRPAYSDGVCATIVWVHHILGLNVHVYTGKAGSSTTFSHGRQPRHECSLEIGSDINDLQEDDEPSVILFDTSESQPEEVFSIKGTDEDIALTSLRYSLARGYGTRKLIDGGSGDVTMELTLMICGFALFLMEHFQYQGIGALACFGISDSVGALGVTGPDTERKFREAASFLFDRDMSANSSLFTYEAMLGHKRALRNFRTEVSTFIERIGAPYG</sequence>
<evidence type="ECO:0000313" key="2">
    <source>
        <dbReference type="Proteomes" id="UP000192596"/>
    </source>
</evidence>
<evidence type="ECO:0000313" key="1">
    <source>
        <dbReference type="EMBL" id="OQO11744.1"/>
    </source>
</evidence>
<dbReference type="OrthoDB" id="4753470at2759"/>
<reference evidence="2" key="1">
    <citation type="submission" date="2017-03" db="EMBL/GenBank/DDBJ databases">
        <title>Genomes of endolithic fungi from Antarctica.</title>
        <authorList>
            <person name="Coleine C."/>
            <person name="Masonjones S."/>
            <person name="Stajich J.E."/>
        </authorList>
    </citation>
    <scope>NUCLEOTIDE SEQUENCE [LARGE SCALE GENOMIC DNA]</scope>
    <source>
        <strain evidence="2">CCFEE 5527</strain>
    </source>
</reference>
<proteinExistence type="predicted"/>
<organism evidence="1 2">
    <name type="scientific">Cryoendolithus antarcticus</name>
    <dbReference type="NCBI Taxonomy" id="1507870"/>
    <lineage>
        <taxon>Eukaryota</taxon>
        <taxon>Fungi</taxon>
        <taxon>Dikarya</taxon>
        <taxon>Ascomycota</taxon>
        <taxon>Pezizomycotina</taxon>
        <taxon>Dothideomycetes</taxon>
        <taxon>Dothideomycetidae</taxon>
        <taxon>Cladosporiales</taxon>
        <taxon>Cladosporiaceae</taxon>
        <taxon>Cryoendolithus</taxon>
    </lineage>
</organism>
<dbReference type="Proteomes" id="UP000192596">
    <property type="component" value="Unassembled WGS sequence"/>
</dbReference>
<dbReference type="InParanoid" id="A0A1V8TKB0"/>
<keyword evidence="2" id="KW-1185">Reference proteome</keyword>
<dbReference type="EMBL" id="NAJO01000006">
    <property type="protein sequence ID" value="OQO11744.1"/>
    <property type="molecule type" value="Genomic_DNA"/>
</dbReference>
<name>A0A1V8TKB0_9PEZI</name>
<dbReference type="AlphaFoldDB" id="A0A1V8TKB0"/>
<protein>
    <submittedName>
        <fullName evidence="1">Uncharacterized protein</fullName>
    </submittedName>
</protein>
<comment type="caution">
    <text evidence="1">The sequence shown here is derived from an EMBL/GenBank/DDBJ whole genome shotgun (WGS) entry which is preliminary data.</text>
</comment>
<gene>
    <name evidence="1" type="ORF">B0A48_03471</name>
</gene>